<evidence type="ECO:0000313" key="10">
    <source>
        <dbReference type="EMBL" id="OGM05820.1"/>
    </source>
</evidence>
<dbReference type="AlphaFoldDB" id="A0A1F7WSU9"/>
<evidence type="ECO:0000256" key="7">
    <source>
        <dbReference type="ARBA" id="ARBA00022917"/>
    </source>
</evidence>
<evidence type="ECO:0000313" key="11">
    <source>
        <dbReference type="Proteomes" id="UP000178812"/>
    </source>
</evidence>
<dbReference type="GO" id="GO:0006422">
    <property type="term" value="P:aspartyl-tRNA aminoacylation"/>
    <property type="evidence" value="ECO:0007669"/>
    <property type="project" value="InterPro"/>
</dbReference>
<evidence type="ECO:0000259" key="9">
    <source>
        <dbReference type="PROSITE" id="PS50862"/>
    </source>
</evidence>
<sequence>MAEKVDRILALETTKKVGEKVVLKGWVHTIRDHGSITFLDLRDRSGIVQCLGQDLPKVSSESAVEILGEVKKRPPKLVNGNIKTGEIEVQIAELKLLSKSEELPLDMGSQNLDVTLPILLDFRSLTLKHPKINSIFKVQAEIARSFRDAAEKLGCVEVFTPTIAASATEGGSEVFGIDYYGHNAYLVQSPQLYKQIAVGAFERVYLFSHAYRAEPSVTTRHLSEVVQLDCEIAFIKDFDELLDALEFVGVNALVGAAKACREELKSFGVKEPKVGDSVPRLKLKEAQAIIEKRTGRDLSREPDLNPEDEIEICNWARHEKGSDFVTITHFPTHKRAFYTLPDPKNPEYSLSYDLLFRGLEISSGSQRINELDKLLSAMKDRKLDPKNFGMYLQAFKFGMPPEGGFSFGIERLTMKLLELGNVREASLFPRDMERVDTRLKK</sequence>
<keyword evidence="3" id="KW-0963">Cytoplasm</keyword>
<keyword evidence="6" id="KW-0067">ATP-binding</keyword>
<proteinExistence type="inferred from homology"/>
<dbReference type="GO" id="GO:0005829">
    <property type="term" value="C:cytosol"/>
    <property type="evidence" value="ECO:0007669"/>
    <property type="project" value="TreeGrafter"/>
</dbReference>
<keyword evidence="7" id="KW-0648">Protein biosynthesis</keyword>
<dbReference type="NCBIfam" id="NF003483">
    <property type="entry name" value="PRK05159.1"/>
    <property type="match status" value="1"/>
</dbReference>
<dbReference type="EMBL" id="MGFM01000019">
    <property type="protein sequence ID" value="OGM05820.1"/>
    <property type="molecule type" value="Genomic_DNA"/>
</dbReference>
<accession>A0A1F7WSU9</accession>
<dbReference type="InterPro" id="IPR004365">
    <property type="entry name" value="NA-bd_OB_tRNA"/>
</dbReference>
<dbReference type="GO" id="GO:0004815">
    <property type="term" value="F:aspartate-tRNA ligase activity"/>
    <property type="evidence" value="ECO:0007669"/>
    <property type="project" value="InterPro"/>
</dbReference>
<name>A0A1F7WSU9_9BACT</name>
<dbReference type="SUPFAM" id="SSF50249">
    <property type="entry name" value="Nucleic acid-binding proteins"/>
    <property type="match status" value="1"/>
</dbReference>
<dbReference type="InterPro" id="IPR004364">
    <property type="entry name" value="Aa-tRNA-synt_II"/>
</dbReference>
<dbReference type="InterPro" id="IPR047089">
    <property type="entry name" value="Asp-tRNA-ligase_1_N"/>
</dbReference>
<dbReference type="SUPFAM" id="SSF55681">
    <property type="entry name" value="Class II aaRS and biotin synthetases"/>
    <property type="match status" value="1"/>
</dbReference>
<dbReference type="PRINTS" id="PR01042">
    <property type="entry name" value="TRNASYNTHASP"/>
</dbReference>
<gene>
    <name evidence="10" type="ORF">A2125_01950</name>
</gene>
<dbReference type="Proteomes" id="UP000178812">
    <property type="component" value="Unassembled WGS sequence"/>
</dbReference>
<evidence type="ECO:0000256" key="5">
    <source>
        <dbReference type="ARBA" id="ARBA00022741"/>
    </source>
</evidence>
<reference evidence="10 11" key="1">
    <citation type="journal article" date="2016" name="Nat. Commun.">
        <title>Thousands of microbial genomes shed light on interconnected biogeochemical processes in an aquifer system.</title>
        <authorList>
            <person name="Anantharaman K."/>
            <person name="Brown C.T."/>
            <person name="Hug L.A."/>
            <person name="Sharon I."/>
            <person name="Castelle C.J."/>
            <person name="Probst A.J."/>
            <person name="Thomas B.C."/>
            <person name="Singh A."/>
            <person name="Wilkins M.J."/>
            <person name="Karaoz U."/>
            <person name="Brodie E.L."/>
            <person name="Williams K.H."/>
            <person name="Hubbard S.S."/>
            <person name="Banfield J.F."/>
        </authorList>
    </citation>
    <scope>NUCLEOTIDE SEQUENCE [LARGE SCALE GENOMIC DNA]</scope>
</reference>
<dbReference type="Pfam" id="PF00152">
    <property type="entry name" value="tRNA-synt_2"/>
    <property type="match status" value="1"/>
</dbReference>
<comment type="subcellular location">
    <subcellularLocation>
        <location evidence="1">Cytoplasm</location>
    </subcellularLocation>
</comment>
<comment type="caution">
    <text evidence="10">The sequence shown here is derived from an EMBL/GenBank/DDBJ whole genome shotgun (WGS) entry which is preliminary data.</text>
</comment>
<evidence type="ECO:0000256" key="4">
    <source>
        <dbReference type="ARBA" id="ARBA00022598"/>
    </source>
</evidence>
<keyword evidence="4 10" id="KW-0436">Ligase</keyword>
<dbReference type="GO" id="GO:0017101">
    <property type="term" value="C:aminoacyl-tRNA synthetase multienzyme complex"/>
    <property type="evidence" value="ECO:0007669"/>
    <property type="project" value="TreeGrafter"/>
</dbReference>
<dbReference type="Pfam" id="PF01336">
    <property type="entry name" value="tRNA_anti-codon"/>
    <property type="match status" value="1"/>
</dbReference>
<evidence type="ECO:0000256" key="8">
    <source>
        <dbReference type="ARBA" id="ARBA00023146"/>
    </source>
</evidence>
<comment type="similarity">
    <text evidence="2">Belongs to the class-II aminoacyl-tRNA synthetase family. Type 2 subfamily.</text>
</comment>
<dbReference type="InterPro" id="IPR045864">
    <property type="entry name" value="aa-tRNA-synth_II/BPL/LPL"/>
</dbReference>
<dbReference type="InterPro" id="IPR012340">
    <property type="entry name" value="NA-bd_OB-fold"/>
</dbReference>
<dbReference type="InterPro" id="IPR004523">
    <property type="entry name" value="Asp-tRNA_synthase_2"/>
</dbReference>
<dbReference type="Gene3D" id="2.40.50.140">
    <property type="entry name" value="Nucleic acid-binding proteins"/>
    <property type="match status" value="1"/>
</dbReference>
<dbReference type="Gene3D" id="3.30.930.10">
    <property type="entry name" value="Bira Bifunctional Protein, Domain 2"/>
    <property type="match status" value="1"/>
</dbReference>
<dbReference type="PANTHER" id="PTHR43450">
    <property type="entry name" value="ASPARTYL-TRNA SYNTHETASE"/>
    <property type="match status" value="1"/>
</dbReference>
<dbReference type="InterPro" id="IPR006195">
    <property type="entry name" value="aa-tRNA-synth_II"/>
</dbReference>
<evidence type="ECO:0000256" key="2">
    <source>
        <dbReference type="ARBA" id="ARBA00005312"/>
    </source>
</evidence>
<feature type="domain" description="Aminoacyl-transfer RNA synthetases class-II family profile" evidence="9">
    <location>
        <begin position="136"/>
        <end position="429"/>
    </location>
</feature>
<dbReference type="GO" id="GO:0005524">
    <property type="term" value="F:ATP binding"/>
    <property type="evidence" value="ECO:0007669"/>
    <property type="project" value="UniProtKB-KW"/>
</dbReference>
<protein>
    <submittedName>
        <fullName evidence="10">Aspartate--tRNA(Asn) ligase</fullName>
    </submittedName>
</protein>
<dbReference type="CDD" id="cd04317">
    <property type="entry name" value="EcAspRS_like_N"/>
    <property type="match status" value="1"/>
</dbReference>
<evidence type="ECO:0000256" key="3">
    <source>
        <dbReference type="ARBA" id="ARBA00022490"/>
    </source>
</evidence>
<dbReference type="PROSITE" id="PS50862">
    <property type="entry name" value="AA_TRNA_LIGASE_II"/>
    <property type="match status" value="1"/>
</dbReference>
<evidence type="ECO:0000256" key="6">
    <source>
        <dbReference type="ARBA" id="ARBA00022840"/>
    </source>
</evidence>
<dbReference type="PANTHER" id="PTHR43450:SF1">
    <property type="entry name" value="ASPARTATE--TRNA LIGASE, CYTOPLASMIC"/>
    <property type="match status" value="1"/>
</dbReference>
<keyword evidence="5" id="KW-0547">Nucleotide-binding</keyword>
<evidence type="ECO:0000256" key="1">
    <source>
        <dbReference type="ARBA" id="ARBA00004496"/>
    </source>
</evidence>
<organism evidence="10 11">
    <name type="scientific">Candidatus Woesebacteria bacterium GWB1_43_5</name>
    <dbReference type="NCBI Taxonomy" id="1802474"/>
    <lineage>
        <taxon>Bacteria</taxon>
        <taxon>Candidatus Woeseibacteriota</taxon>
    </lineage>
</organism>
<dbReference type="InterPro" id="IPR002312">
    <property type="entry name" value="Asp/Asn-tRNA-synth_IIb"/>
</dbReference>
<dbReference type="GO" id="GO:0003723">
    <property type="term" value="F:RNA binding"/>
    <property type="evidence" value="ECO:0007669"/>
    <property type="project" value="TreeGrafter"/>
</dbReference>
<keyword evidence="8" id="KW-0030">Aminoacyl-tRNA synthetase</keyword>